<dbReference type="AlphaFoldDB" id="A0A699VJB9"/>
<feature type="non-terminal residue" evidence="1">
    <location>
        <position position="165"/>
    </location>
</feature>
<protein>
    <submittedName>
        <fullName evidence="1">Uncharacterized protein</fullName>
    </submittedName>
</protein>
<reference evidence="1" key="1">
    <citation type="journal article" date="2019" name="Sci. Rep.">
        <title>Draft genome of Tanacetum cinerariifolium, the natural source of mosquito coil.</title>
        <authorList>
            <person name="Yamashiro T."/>
            <person name="Shiraishi A."/>
            <person name="Satake H."/>
            <person name="Nakayama K."/>
        </authorList>
    </citation>
    <scope>NUCLEOTIDE SEQUENCE</scope>
</reference>
<accession>A0A699VJB9</accession>
<gene>
    <name evidence="1" type="ORF">Tci_906228</name>
</gene>
<evidence type="ECO:0000313" key="1">
    <source>
        <dbReference type="EMBL" id="GFD34259.1"/>
    </source>
</evidence>
<dbReference type="EMBL" id="BKCJ011444383">
    <property type="protein sequence ID" value="GFD34259.1"/>
    <property type="molecule type" value="Genomic_DNA"/>
</dbReference>
<sequence>KFTPDRRDDVARVTLFNAKELTWPLTEALTGQQPVSQLSLARVGGQPYYRLVSKAAGGQTTVQYRNTQTGQLLPDGEFRYAAELGQEFMAKLNATVPGTAGAAAGSESASAAADCCEAPSPVAETKTAIGTPAAGPAPVQANLLSPELVTKFAGEYGFVNKRLPV</sequence>
<name>A0A699VJB9_TANCI</name>
<organism evidence="1">
    <name type="scientific">Tanacetum cinerariifolium</name>
    <name type="common">Dalmatian daisy</name>
    <name type="synonym">Chrysanthemum cinerariifolium</name>
    <dbReference type="NCBI Taxonomy" id="118510"/>
    <lineage>
        <taxon>Eukaryota</taxon>
        <taxon>Viridiplantae</taxon>
        <taxon>Streptophyta</taxon>
        <taxon>Embryophyta</taxon>
        <taxon>Tracheophyta</taxon>
        <taxon>Spermatophyta</taxon>
        <taxon>Magnoliopsida</taxon>
        <taxon>eudicotyledons</taxon>
        <taxon>Gunneridae</taxon>
        <taxon>Pentapetalae</taxon>
        <taxon>asterids</taxon>
        <taxon>campanulids</taxon>
        <taxon>Asterales</taxon>
        <taxon>Asteraceae</taxon>
        <taxon>Asteroideae</taxon>
        <taxon>Anthemideae</taxon>
        <taxon>Anthemidinae</taxon>
        <taxon>Tanacetum</taxon>
    </lineage>
</organism>
<feature type="non-terminal residue" evidence="1">
    <location>
        <position position="1"/>
    </location>
</feature>
<proteinExistence type="predicted"/>
<comment type="caution">
    <text evidence="1">The sequence shown here is derived from an EMBL/GenBank/DDBJ whole genome shotgun (WGS) entry which is preliminary data.</text>
</comment>